<dbReference type="SUPFAM" id="SSF81321">
    <property type="entry name" value="Family A G protein-coupled receptor-like"/>
    <property type="match status" value="1"/>
</dbReference>
<dbReference type="GO" id="GO:0016020">
    <property type="term" value="C:membrane"/>
    <property type="evidence" value="ECO:0007669"/>
    <property type="project" value="UniProtKB-SubCell"/>
</dbReference>
<dbReference type="PRINTS" id="PR00237">
    <property type="entry name" value="GPCRRHODOPSN"/>
</dbReference>
<feature type="transmembrane region" description="Helical" evidence="14">
    <location>
        <begin position="201"/>
        <end position="228"/>
    </location>
</feature>
<accession>A0A8J7NW95</accession>
<evidence type="ECO:0000256" key="5">
    <source>
        <dbReference type="ARBA" id="ARBA00022925"/>
    </source>
</evidence>
<keyword evidence="13 14" id="KW-0807">Transducer</keyword>
<keyword evidence="7 14" id="KW-0157">Chromophore</keyword>
<dbReference type="PROSITE" id="PS00237">
    <property type="entry name" value="G_PROTEIN_RECEP_F1_1"/>
    <property type="match status" value="1"/>
</dbReference>
<dbReference type="Pfam" id="PF00001">
    <property type="entry name" value="7tm_1"/>
    <property type="match status" value="1"/>
</dbReference>
<keyword evidence="10" id="KW-1015">Disulfide bond</keyword>
<evidence type="ECO:0000256" key="10">
    <source>
        <dbReference type="ARBA" id="ARBA00023157"/>
    </source>
</evidence>
<comment type="caution">
    <text evidence="16">The sequence shown here is derived from an EMBL/GenBank/DDBJ whole genome shotgun (WGS) entry which is preliminary data.</text>
</comment>
<keyword evidence="5 14" id="KW-0681">Retinal protein</keyword>
<evidence type="ECO:0000256" key="4">
    <source>
        <dbReference type="ARBA" id="ARBA00022692"/>
    </source>
</evidence>
<evidence type="ECO:0000259" key="15">
    <source>
        <dbReference type="PROSITE" id="PS50262"/>
    </source>
</evidence>
<feature type="transmembrane region" description="Helical" evidence="14">
    <location>
        <begin position="41"/>
        <end position="65"/>
    </location>
</feature>
<comment type="similarity">
    <text evidence="14">Belongs to the G-protein coupled receptor 1 family. Opsin subfamily.</text>
</comment>
<evidence type="ECO:0000313" key="17">
    <source>
        <dbReference type="Proteomes" id="UP000736164"/>
    </source>
</evidence>
<gene>
    <name evidence="16" type="primary">Opsp_2</name>
    <name evidence="16" type="ORF">GTO95_0001970</name>
</gene>
<dbReference type="PROSITE" id="PS50262">
    <property type="entry name" value="G_PROTEIN_RECEP_F1_2"/>
    <property type="match status" value="1"/>
</dbReference>
<evidence type="ECO:0000256" key="7">
    <source>
        <dbReference type="ARBA" id="ARBA00022991"/>
    </source>
</evidence>
<organism evidence="16 17">
    <name type="scientific">Atractosteus spatula</name>
    <name type="common">Alligator gar</name>
    <name type="synonym">Lepisosteus spatula</name>
    <dbReference type="NCBI Taxonomy" id="7917"/>
    <lineage>
        <taxon>Eukaryota</taxon>
        <taxon>Metazoa</taxon>
        <taxon>Chordata</taxon>
        <taxon>Craniata</taxon>
        <taxon>Vertebrata</taxon>
        <taxon>Euteleostomi</taxon>
        <taxon>Actinopterygii</taxon>
        <taxon>Neopterygii</taxon>
        <taxon>Holostei</taxon>
        <taxon>Semionotiformes</taxon>
        <taxon>Lepisosteidae</taxon>
        <taxon>Atractosteus</taxon>
    </lineage>
</organism>
<evidence type="ECO:0000313" key="16">
    <source>
        <dbReference type="EMBL" id="MBN3319615.1"/>
    </source>
</evidence>
<dbReference type="AlphaFoldDB" id="A0A8J7NW95"/>
<keyword evidence="17" id="KW-1185">Reference proteome</keyword>
<evidence type="ECO:0000256" key="13">
    <source>
        <dbReference type="ARBA" id="ARBA00023224"/>
    </source>
</evidence>
<dbReference type="PROSITE" id="PS00238">
    <property type="entry name" value="OPSIN"/>
    <property type="match status" value="1"/>
</dbReference>
<feature type="transmembrane region" description="Helical" evidence="14">
    <location>
        <begin position="155"/>
        <end position="175"/>
    </location>
</feature>
<comment type="subcellular location">
    <subcellularLocation>
        <location evidence="1 14">Membrane</location>
        <topology evidence="1 14">Multi-pass membrane protein</topology>
    </subcellularLocation>
</comment>
<dbReference type="Gene3D" id="1.20.1070.10">
    <property type="entry name" value="Rhodopsin 7-helix transmembrane proteins"/>
    <property type="match status" value="1"/>
</dbReference>
<keyword evidence="6 14" id="KW-1133">Transmembrane helix</keyword>
<comment type="caution">
    <text evidence="14">Lacks conserved residue(s) required for the propagation of feature annotation.</text>
</comment>
<dbReference type="GO" id="GO:0009881">
    <property type="term" value="F:photoreceptor activity"/>
    <property type="evidence" value="ECO:0007669"/>
    <property type="project" value="UniProtKB-KW"/>
</dbReference>
<keyword evidence="11 14" id="KW-0675">Receptor</keyword>
<proteinExistence type="inferred from homology"/>
<dbReference type="CDD" id="cd15086">
    <property type="entry name" value="7tmA_tmt_opsin"/>
    <property type="match status" value="1"/>
</dbReference>
<dbReference type="GO" id="GO:0004930">
    <property type="term" value="F:G protein-coupled receptor activity"/>
    <property type="evidence" value="ECO:0007669"/>
    <property type="project" value="UniProtKB-KW"/>
</dbReference>
<feature type="domain" description="G-protein coupled receptors family 1 profile" evidence="15">
    <location>
        <begin position="56"/>
        <end position="304"/>
    </location>
</feature>
<keyword evidence="3 14" id="KW-0716">Sensory transduction</keyword>
<feature type="non-terminal residue" evidence="16">
    <location>
        <position position="1"/>
    </location>
</feature>
<evidence type="ECO:0000256" key="11">
    <source>
        <dbReference type="ARBA" id="ARBA00023170"/>
    </source>
</evidence>
<feature type="transmembrane region" description="Helical" evidence="14">
    <location>
        <begin position="77"/>
        <end position="101"/>
    </location>
</feature>
<evidence type="ECO:0000256" key="1">
    <source>
        <dbReference type="ARBA" id="ARBA00004141"/>
    </source>
</evidence>
<dbReference type="PANTHER" id="PTHR24240">
    <property type="entry name" value="OPSIN"/>
    <property type="match status" value="1"/>
</dbReference>
<dbReference type="GO" id="GO:0007601">
    <property type="term" value="P:visual perception"/>
    <property type="evidence" value="ECO:0007669"/>
    <property type="project" value="InterPro"/>
</dbReference>
<evidence type="ECO:0000256" key="2">
    <source>
        <dbReference type="ARBA" id="ARBA00022543"/>
    </source>
</evidence>
<dbReference type="FunFam" id="1.20.1070.10:FF:000197">
    <property type="entry name" value="Teleost multiple tissue opsin 2b"/>
    <property type="match status" value="1"/>
</dbReference>
<dbReference type="GO" id="GO:0007602">
    <property type="term" value="P:phototransduction"/>
    <property type="evidence" value="ECO:0007669"/>
    <property type="project" value="UniProtKB-KW"/>
</dbReference>
<keyword evidence="2 14" id="KW-0600">Photoreceptor protein</keyword>
<name>A0A8J7NW95_ATRSP</name>
<reference evidence="16" key="1">
    <citation type="journal article" date="2021" name="Cell">
        <title>Tracing the genetic footprints of vertebrate landing in non-teleost ray-finned fishes.</title>
        <authorList>
            <person name="Bi X."/>
            <person name="Wang K."/>
            <person name="Yang L."/>
            <person name="Pan H."/>
            <person name="Jiang H."/>
            <person name="Wei Q."/>
            <person name="Fang M."/>
            <person name="Yu H."/>
            <person name="Zhu C."/>
            <person name="Cai Y."/>
            <person name="He Y."/>
            <person name="Gan X."/>
            <person name="Zeng H."/>
            <person name="Yu D."/>
            <person name="Zhu Y."/>
            <person name="Jiang H."/>
            <person name="Qiu Q."/>
            <person name="Yang H."/>
            <person name="Zhang Y.E."/>
            <person name="Wang W."/>
            <person name="Zhu M."/>
            <person name="He S."/>
            <person name="Zhang G."/>
        </authorList>
    </citation>
    <scope>NUCLEOTIDE SEQUENCE</scope>
    <source>
        <strain evidence="16">Allg_001</strain>
    </source>
</reference>
<dbReference type="EMBL" id="JAAWVO010046338">
    <property type="protein sequence ID" value="MBN3319615.1"/>
    <property type="molecule type" value="Genomic_DNA"/>
</dbReference>
<dbReference type="InterPro" id="IPR017452">
    <property type="entry name" value="GPCR_Rhodpsn_7TM"/>
</dbReference>
<dbReference type="InterPro" id="IPR050125">
    <property type="entry name" value="GPCR_opsins"/>
</dbReference>
<evidence type="ECO:0000256" key="12">
    <source>
        <dbReference type="ARBA" id="ARBA00023180"/>
    </source>
</evidence>
<dbReference type="Proteomes" id="UP000736164">
    <property type="component" value="Unassembled WGS sequence"/>
</dbReference>
<keyword evidence="4 14" id="KW-0812">Transmembrane</keyword>
<dbReference type="InterPro" id="IPR027430">
    <property type="entry name" value="Retinal_BS"/>
</dbReference>
<evidence type="ECO:0000256" key="14">
    <source>
        <dbReference type="RuleBase" id="RU004951"/>
    </source>
</evidence>
<feature type="non-terminal residue" evidence="16">
    <location>
        <position position="396"/>
    </location>
</feature>
<keyword evidence="12" id="KW-0325">Glycoprotein</keyword>
<evidence type="ECO:0000256" key="8">
    <source>
        <dbReference type="ARBA" id="ARBA00023040"/>
    </source>
</evidence>
<protein>
    <submittedName>
        <fullName evidence="16">OPSP protein</fullName>
    </submittedName>
</protein>
<feature type="transmembrane region" description="Helical" evidence="14">
    <location>
        <begin position="248"/>
        <end position="266"/>
    </location>
</feature>
<evidence type="ECO:0000256" key="9">
    <source>
        <dbReference type="ARBA" id="ARBA00023136"/>
    </source>
</evidence>
<dbReference type="InterPro" id="IPR001760">
    <property type="entry name" value="Opsin"/>
</dbReference>
<dbReference type="PRINTS" id="PR01244">
    <property type="entry name" value="PEROPSIN"/>
</dbReference>
<keyword evidence="8 14" id="KW-0297">G-protein coupled receptor</keyword>
<dbReference type="InterPro" id="IPR000276">
    <property type="entry name" value="GPCR_Rhodpsn"/>
</dbReference>
<dbReference type="PRINTS" id="PR00238">
    <property type="entry name" value="OPSIN"/>
</dbReference>
<dbReference type="InterPro" id="IPR002962">
    <property type="entry name" value="Peropsin"/>
</dbReference>
<sequence length="396" mass="43637">MITSNVSLECIGANAVQCKNTREAHLDTSREYNLTATGHQIVAICLGFIGTLGFINNLLVLLLFCLYKVLRSPINMLLMNISVSDLLVCVMGTPFSFAASTQGRWLIGESGCVWYGFVNSLFGTVSLISLALLSYERYITMMRTAEADATDYKKALLGILVSWTYSLLWTLPPLFGWSSYGPEGPGTTCSVNWQSKSANSMSYIICFFTFCLVLPFIIIVYSYGKLLLTVKQVSGISTATGRTREQRVLLMVVAMVICFLLCWLPYGTVALIATFGKPGLITPTVSIIPSVLAKSSTVYNPIIYVFMNNQFYRCFCAFVRCQKPTINSNSRSTSKTLKACRADKIIHDKNFSFLVVSEGQLSTANHNPANGHNEVHGALCVDETKPAASRVPHYHS</sequence>
<feature type="transmembrane region" description="Helical" evidence="14">
    <location>
        <begin position="113"/>
        <end position="135"/>
    </location>
</feature>
<keyword evidence="9 14" id="KW-0472">Membrane</keyword>
<evidence type="ECO:0000256" key="3">
    <source>
        <dbReference type="ARBA" id="ARBA00022606"/>
    </source>
</evidence>
<evidence type="ECO:0000256" key="6">
    <source>
        <dbReference type="ARBA" id="ARBA00022989"/>
    </source>
</evidence>